<accession>A0A3L6NRQ7</accession>
<organism evidence="1 2">
    <name type="scientific">Fusarium oxysporum f. sp. cepae</name>
    <dbReference type="NCBI Taxonomy" id="396571"/>
    <lineage>
        <taxon>Eukaryota</taxon>
        <taxon>Fungi</taxon>
        <taxon>Dikarya</taxon>
        <taxon>Ascomycota</taxon>
        <taxon>Pezizomycotina</taxon>
        <taxon>Sordariomycetes</taxon>
        <taxon>Hypocreomycetidae</taxon>
        <taxon>Hypocreales</taxon>
        <taxon>Nectriaceae</taxon>
        <taxon>Fusarium</taxon>
        <taxon>Fusarium oxysporum species complex</taxon>
    </lineage>
</organism>
<sequence length="31" mass="3637">MALEQFHINTIPLLRLTIKLGYVPQQLEDEL</sequence>
<comment type="caution">
    <text evidence="1">The sequence shown here is derived from an EMBL/GenBank/DDBJ whole genome shotgun (WGS) entry which is preliminary data.</text>
</comment>
<evidence type="ECO:0000313" key="2">
    <source>
        <dbReference type="Proteomes" id="UP000270866"/>
    </source>
</evidence>
<name>A0A3L6NRQ7_FUSOX</name>
<dbReference type="AlphaFoldDB" id="A0A3L6NRQ7"/>
<reference evidence="1 2" key="1">
    <citation type="journal article" date="2018" name="Sci. Rep.">
        <title>Characterisation of pathogen-specific regions and novel effector candidates in Fusarium oxysporum f. sp. cepae.</title>
        <authorList>
            <person name="Armitage A.D."/>
            <person name="Taylor A."/>
            <person name="Sobczyk M.K."/>
            <person name="Baxter L."/>
            <person name="Greenfield B.P."/>
            <person name="Bates H.J."/>
            <person name="Wilson F."/>
            <person name="Jackson A.C."/>
            <person name="Ott S."/>
            <person name="Harrison R.J."/>
            <person name="Clarkson J.P."/>
        </authorList>
    </citation>
    <scope>NUCLEOTIDE SEQUENCE [LARGE SCALE GENOMIC DNA]</scope>
    <source>
        <strain evidence="1 2">FoC_Fus2</strain>
    </source>
</reference>
<evidence type="ECO:0000313" key="1">
    <source>
        <dbReference type="EMBL" id="RKK21840.1"/>
    </source>
</evidence>
<dbReference type="Proteomes" id="UP000270866">
    <property type="component" value="Chromosome 5"/>
</dbReference>
<protein>
    <submittedName>
        <fullName evidence="1">Uncharacterized protein</fullName>
    </submittedName>
</protein>
<gene>
    <name evidence="1" type="ORF">BFJ65_g4470</name>
</gene>
<dbReference type="EMBL" id="MRCU01000003">
    <property type="protein sequence ID" value="RKK21840.1"/>
    <property type="molecule type" value="Genomic_DNA"/>
</dbReference>
<proteinExistence type="predicted"/>